<feature type="compositionally biased region" description="Basic and acidic residues" evidence="6">
    <location>
        <begin position="312"/>
        <end position="325"/>
    </location>
</feature>
<name>A0A0A0LYJ3_CUCSA</name>
<reference evidence="8 9" key="2">
    <citation type="journal article" date="2009" name="PLoS ONE">
        <title>An integrated genetic and cytogenetic map of the cucumber genome.</title>
        <authorList>
            <person name="Ren Y."/>
            <person name="Zhang Z."/>
            <person name="Liu J."/>
            <person name="Staub J.E."/>
            <person name="Han Y."/>
            <person name="Cheng Z."/>
            <person name="Li X."/>
            <person name="Lu J."/>
            <person name="Miao H."/>
            <person name="Kang H."/>
            <person name="Xie B."/>
            <person name="Gu X."/>
            <person name="Wang X."/>
            <person name="Du Y."/>
            <person name="Jin W."/>
            <person name="Huang S."/>
        </authorList>
    </citation>
    <scope>NUCLEOTIDE SEQUENCE [LARGE SCALE GENOMIC DNA]</scope>
    <source>
        <strain evidence="9">cv. 9930</strain>
    </source>
</reference>
<dbReference type="CDD" id="cd18089">
    <property type="entry name" value="SPOUT_Trm10-like"/>
    <property type="match status" value="1"/>
</dbReference>
<reference evidence="8 9" key="4">
    <citation type="journal article" date="2011" name="BMC Genomics">
        <title>RNA-Seq improves annotation of protein-coding genes in the cucumber genome.</title>
        <authorList>
            <person name="Li Z."/>
            <person name="Zhang Z."/>
            <person name="Yan P."/>
            <person name="Huang S."/>
            <person name="Fei Z."/>
            <person name="Lin K."/>
        </authorList>
    </citation>
    <scope>NUCLEOTIDE SEQUENCE [LARGE SCALE GENOMIC DNA]</scope>
    <source>
        <strain evidence="9">cv. 9930</strain>
    </source>
</reference>
<evidence type="ECO:0000256" key="2">
    <source>
        <dbReference type="ARBA" id="ARBA00022603"/>
    </source>
</evidence>
<keyword evidence="3" id="KW-0808">Transferase</keyword>
<keyword evidence="4" id="KW-0949">S-adenosyl-L-methionine</keyword>
<dbReference type="EMBL" id="CM002922">
    <property type="protein sequence ID" value="KGN65001.1"/>
    <property type="molecule type" value="Genomic_DNA"/>
</dbReference>
<dbReference type="OMA" id="FKKNDGW"/>
<evidence type="ECO:0000256" key="6">
    <source>
        <dbReference type="SAM" id="MobiDB-lite"/>
    </source>
</evidence>
<protein>
    <recommendedName>
        <fullName evidence="1">tRNA (guanine(9)-N(1))-methyltransferase</fullName>
        <ecNumber evidence="1">2.1.1.221</ecNumber>
    </recommendedName>
</protein>
<feature type="region of interest" description="Disordered" evidence="6">
    <location>
        <begin position="292"/>
        <end position="333"/>
    </location>
</feature>
<dbReference type="GO" id="GO:0005634">
    <property type="term" value="C:nucleus"/>
    <property type="evidence" value="ECO:0000318"/>
    <property type="project" value="GO_Central"/>
</dbReference>
<keyword evidence="9" id="KW-1185">Reference proteome</keyword>
<dbReference type="GO" id="GO:0002939">
    <property type="term" value="P:tRNA N1-guanine methylation"/>
    <property type="evidence" value="ECO:0000318"/>
    <property type="project" value="GO_Central"/>
</dbReference>
<dbReference type="PANTHER" id="PTHR13563">
    <property type="entry name" value="TRNA (GUANINE-9-) METHYLTRANSFERASE"/>
    <property type="match status" value="1"/>
</dbReference>
<evidence type="ECO:0000259" key="7">
    <source>
        <dbReference type="PROSITE" id="PS51675"/>
    </source>
</evidence>
<organism evidence="8 9">
    <name type="scientific">Cucumis sativus</name>
    <name type="common">Cucumber</name>
    <dbReference type="NCBI Taxonomy" id="3659"/>
    <lineage>
        <taxon>Eukaryota</taxon>
        <taxon>Viridiplantae</taxon>
        <taxon>Streptophyta</taxon>
        <taxon>Embryophyta</taxon>
        <taxon>Tracheophyta</taxon>
        <taxon>Spermatophyta</taxon>
        <taxon>Magnoliopsida</taxon>
        <taxon>eudicotyledons</taxon>
        <taxon>Gunneridae</taxon>
        <taxon>Pentapetalae</taxon>
        <taxon>rosids</taxon>
        <taxon>fabids</taxon>
        <taxon>Cucurbitales</taxon>
        <taxon>Cucurbitaceae</taxon>
        <taxon>Benincaseae</taxon>
        <taxon>Cucumis</taxon>
    </lineage>
</organism>
<dbReference type="FunFam" id="3.40.1280.30:FF:000018">
    <property type="entry name" value="Os02g0725600 protein"/>
    <property type="match status" value="1"/>
</dbReference>
<sequence>MEAVEESHNPKMDPPCSSSACNPPEPPLSKNARKKLLKQQRYEAKKADKKLQAKEQKKKDIERKRKEWEEKLASVTEEERAKLIESRRNLRKERMGKRSEDREKKIERLSTARDYGQNIVIDLEFSHLMTPWEIHSLVQQIMYCYAVNGRCPSPCHLWLTGCNGEMETQLQRLPGFDKWIIEKECRSYIDALQEQKENLVYLTADSETVLDDLDLKKIYIVGGLVDRNRWKGITMKKAQEQEIQTAKLPIGSYLKMSSSQVLTVNQVIEILLKYLETRDWKDSFFEVVPQRKRCGGDSNSDHPVDGEENGDGDNKNETKKTKCDEVSSSDNNL</sequence>
<dbReference type="EC" id="2.1.1.221" evidence="1"/>
<dbReference type="OrthoDB" id="278300at2759"/>
<dbReference type="Proteomes" id="UP000029981">
    <property type="component" value="Chromosome 1"/>
</dbReference>
<keyword evidence="2" id="KW-0489">Methyltransferase</keyword>
<evidence type="ECO:0000256" key="5">
    <source>
        <dbReference type="ARBA" id="ARBA00048434"/>
    </source>
</evidence>
<evidence type="ECO:0000256" key="1">
    <source>
        <dbReference type="ARBA" id="ARBA00012797"/>
    </source>
</evidence>
<comment type="catalytic activity">
    <reaction evidence="5">
        <text>guanosine(9) in tRNA + S-adenosyl-L-methionine = N(1)-methylguanosine(9) in tRNA + S-adenosyl-L-homocysteine + H(+)</text>
        <dbReference type="Rhea" id="RHEA:43156"/>
        <dbReference type="Rhea" id="RHEA-COMP:10367"/>
        <dbReference type="Rhea" id="RHEA-COMP:10368"/>
        <dbReference type="ChEBI" id="CHEBI:15378"/>
        <dbReference type="ChEBI" id="CHEBI:57856"/>
        <dbReference type="ChEBI" id="CHEBI:59789"/>
        <dbReference type="ChEBI" id="CHEBI:73542"/>
        <dbReference type="ChEBI" id="CHEBI:74269"/>
        <dbReference type="EC" id="2.1.1.221"/>
    </reaction>
</comment>
<dbReference type="InterPro" id="IPR007356">
    <property type="entry name" value="tRNA_m1G_MeTrfase_euk"/>
</dbReference>
<evidence type="ECO:0000313" key="9">
    <source>
        <dbReference type="Proteomes" id="UP000029981"/>
    </source>
</evidence>
<reference evidence="8 9" key="1">
    <citation type="journal article" date="2009" name="Nat. Genet.">
        <title>The genome of the cucumber, Cucumis sativus L.</title>
        <authorList>
            <person name="Huang S."/>
            <person name="Li R."/>
            <person name="Zhang Z."/>
            <person name="Li L."/>
            <person name="Gu X."/>
            <person name="Fan W."/>
            <person name="Lucas W.J."/>
            <person name="Wang X."/>
            <person name="Xie B."/>
            <person name="Ni P."/>
            <person name="Ren Y."/>
            <person name="Zhu H."/>
            <person name="Li J."/>
            <person name="Lin K."/>
            <person name="Jin W."/>
            <person name="Fei Z."/>
            <person name="Li G."/>
            <person name="Staub J."/>
            <person name="Kilian A."/>
            <person name="van der Vossen E.A."/>
            <person name="Wu Y."/>
            <person name="Guo J."/>
            <person name="He J."/>
            <person name="Jia Z."/>
            <person name="Ren Y."/>
            <person name="Tian G."/>
            <person name="Lu Y."/>
            <person name="Ruan J."/>
            <person name="Qian W."/>
            <person name="Wang M."/>
            <person name="Huang Q."/>
            <person name="Li B."/>
            <person name="Xuan Z."/>
            <person name="Cao J."/>
            <person name="Asan"/>
            <person name="Wu Z."/>
            <person name="Zhang J."/>
            <person name="Cai Q."/>
            <person name="Bai Y."/>
            <person name="Zhao B."/>
            <person name="Han Y."/>
            <person name="Li Y."/>
            <person name="Li X."/>
            <person name="Wang S."/>
            <person name="Shi Q."/>
            <person name="Liu S."/>
            <person name="Cho W.K."/>
            <person name="Kim J.Y."/>
            <person name="Xu Y."/>
            <person name="Heller-Uszynska K."/>
            <person name="Miao H."/>
            <person name="Cheng Z."/>
            <person name="Zhang S."/>
            <person name="Wu J."/>
            <person name="Yang Y."/>
            <person name="Kang H."/>
            <person name="Li M."/>
            <person name="Liang H."/>
            <person name="Ren X."/>
            <person name="Shi Z."/>
            <person name="Wen M."/>
            <person name="Jian M."/>
            <person name="Yang H."/>
            <person name="Zhang G."/>
            <person name="Yang Z."/>
            <person name="Chen R."/>
            <person name="Liu S."/>
            <person name="Li J."/>
            <person name="Ma L."/>
            <person name="Liu H."/>
            <person name="Zhou Y."/>
            <person name="Zhao J."/>
            <person name="Fang X."/>
            <person name="Li G."/>
            <person name="Fang L."/>
            <person name="Li Y."/>
            <person name="Liu D."/>
            <person name="Zheng H."/>
            <person name="Zhang Y."/>
            <person name="Qin N."/>
            <person name="Li Z."/>
            <person name="Yang G."/>
            <person name="Yang S."/>
            <person name="Bolund L."/>
            <person name="Kristiansen K."/>
            <person name="Zheng H."/>
            <person name="Li S."/>
            <person name="Zhang X."/>
            <person name="Yang H."/>
            <person name="Wang J."/>
            <person name="Sun R."/>
            <person name="Zhang B."/>
            <person name="Jiang S."/>
            <person name="Wang J."/>
            <person name="Du Y."/>
            <person name="Li S."/>
        </authorList>
    </citation>
    <scope>NUCLEOTIDE SEQUENCE [LARGE SCALE GENOMIC DNA]</scope>
    <source>
        <strain evidence="9">cv. 9930</strain>
    </source>
</reference>
<evidence type="ECO:0000256" key="4">
    <source>
        <dbReference type="ARBA" id="ARBA00022691"/>
    </source>
</evidence>
<dbReference type="InterPro" id="IPR038459">
    <property type="entry name" value="MT_TRM10-typ_sf"/>
</dbReference>
<dbReference type="AlphaFoldDB" id="A0A0A0LYJ3"/>
<dbReference type="KEGG" id="csv:101213428"/>
<dbReference type="Gramene" id="KGN65001">
    <property type="protein sequence ID" value="KGN65001"/>
    <property type="gene ID" value="Csa_1G173210"/>
</dbReference>
<dbReference type="Gene3D" id="3.40.1280.30">
    <property type="match status" value="1"/>
</dbReference>
<dbReference type="PROSITE" id="PS51675">
    <property type="entry name" value="SAM_MT_TRM10"/>
    <property type="match status" value="1"/>
</dbReference>
<dbReference type="eggNOG" id="KOG2967">
    <property type="taxonomic scope" value="Eukaryota"/>
</dbReference>
<proteinExistence type="predicted"/>
<evidence type="ECO:0000313" key="8">
    <source>
        <dbReference type="EMBL" id="KGN65001.1"/>
    </source>
</evidence>
<gene>
    <name evidence="8" type="ORF">Csa_1G173210</name>
</gene>
<feature type="compositionally biased region" description="Basic and acidic residues" evidence="6">
    <location>
        <begin position="40"/>
        <end position="69"/>
    </location>
</feature>
<feature type="compositionally biased region" description="Basic and acidic residues" evidence="6">
    <location>
        <begin position="1"/>
        <end position="11"/>
    </location>
</feature>
<evidence type="ECO:0000256" key="3">
    <source>
        <dbReference type="ARBA" id="ARBA00022679"/>
    </source>
</evidence>
<dbReference type="InterPro" id="IPR028564">
    <property type="entry name" value="MT_TRM10-typ"/>
</dbReference>
<accession>A0A0A0LYJ3</accession>
<feature type="region of interest" description="Disordered" evidence="6">
    <location>
        <begin position="1"/>
        <end position="69"/>
    </location>
</feature>
<dbReference type="GO" id="GO:0052905">
    <property type="term" value="F:tRNA (guanosine(9)-N1)-methyltransferase activity"/>
    <property type="evidence" value="ECO:0007669"/>
    <property type="project" value="UniProtKB-EC"/>
</dbReference>
<dbReference type="PANTHER" id="PTHR13563:SF13">
    <property type="entry name" value="TRNA METHYLTRANSFERASE 10 HOMOLOG A"/>
    <property type="match status" value="1"/>
</dbReference>
<feature type="domain" description="SAM-dependent MTase TRM10-type" evidence="7">
    <location>
        <begin position="105"/>
        <end position="295"/>
    </location>
</feature>
<dbReference type="STRING" id="3659.A0A0A0LYJ3"/>
<dbReference type="GO" id="GO:0000049">
    <property type="term" value="F:tRNA binding"/>
    <property type="evidence" value="ECO:0000318"/>
    <property type="project" value="GO_Central"/>
</dbReference>
<reference evidence="8 9" key="3">
    <citation type="journal article" date="2010" name="BMC Genomics">
        <title>Transcriptome sequencing and comparative analysis of cucumber flowers with different sex types.</title>
        <authorList>
            <person name="Guo S."/>
            <person name="Zheng Y."/>
            <person name="Joung J.G."/>
            <person name="Liu S."/>
            <person name="Zhang Z."/>
            <person name="Crasta O.R."/>
            <person name="Sobral B.W."/>
            <person name="Xu Y."/>
            <person name="Huang S."/>
            <person name="Fei Z."/>
        </authorList>
    </citation>
    <scope>NUCLEOTIDE SEQUENCE [LARGE SCALE GENOMIC DNA]</scope>
    <source>
        <strain evidence="9">cv. 9930</strain>
    </source>
</reference>